<keyword evidence="2" id="KW-1133">Transmembrane helix</keyword>
<protein>
    <submittedName>
        <fullName evidence="3">Uncharacterized protein</fullName>
    </submittedName>
</protein>
<comment type="caution">
    <text evidence="3">The sequence shown here is derived from an EMBL/GenBank/DDBJ whole genome shotgun (WGS) entry which is preliminary data.</text>
</comment>
<accession>A0A6A5BTK9</accession>
<dbReference type="VEuPathDB" id="AmoebaDB:NfTy_037990"/>
<dbReference type="VEuPathDB" id="AmoebaDB:FDP41_012080"/>
<reference evidence="3 4" key="1">
    <citation type="journal article" date="2019" name="Sci. Rep.">
        <title>Nanopore sequencing improves the draft genome of the human pathogenic amoeba Naegleria fowleri.</title>
        <authorList>
            <person name="Liechti N."/>
            <person name="Schurch N."/>
            <person name="Bruggmann R."/>
            <person name="Wittwer M."/>
        </authorList>
    </citation>
    <scope>NUCLEOTIDE SEQUENCE [LARGE SCALE GENOMIC DNA]</scope>
    <source>
        <strain evidence="3 4">ATCC 30894</strain>
    </source>
</reference>
<organism evidence="3 4">
    <name type="scientific">Naegleria fowleri</name>
    <name type="common">Brain eating amoeba</name>
    <dbReference type="NCBI Taxonomy" id="5763"/>
    <lineage>
        <taxon>Eukaryota</taxon>
        <taxon>Discoba</taxon>
        <taxon>Heterolobosea</taxon>
        <taxon>Tetramitia</taxon>
        <taxon>Eutetramitia</taxon>
        <taxon>Vahlkampfiidae</taxon>
        <taxon>Naegleria</taxon>
    </lineage>
</organism>
<evidence type="ECO:0000256" key="2">
    <source>
        <dbReference type="SAM" id="Phobius"/>
    </source>
</evidence>
<evidence type="ECO:0000313" key="4">
    <source>
        <dbReference type="Proteomes" id="UP000444721"/>
    </source>
</evidence>
<evidence type="ECO:0000313" key="3">
    <source>
        <dbReference type="EMBL" id="KAF0981423.1"/>
    </source>
</evidence>
<feature type="region of interest" description="Disordered" evidence="1">
    <location>
        <begin position="26"/>
        <end position="116"/>
    </location>
</feature>
<sequence>MFFGSGVFNPSELANSVILNATRSTTRTSHADDDDENNTHTNNNGSGGGAGPRRVRFSVRIRESSSSNNNNNSDPHHHHQNNNNNNFRTLHEDRNDDDSEDDEETNRSQQQQHSFTLLFPNTSYQRTVQTKREFRNKVIFCFAGMIFFASIGIPMLVLCGLYFGYIRDGPTSIVDENAITVLIPGGCVIEAIWQNCFVIKYTRVCYFRVGFNQTHSGSSGIKSINPWMMNDQVSHEIQQPVNDQLISDKFIINNKRVPTLEMNRDDKNEATSIIFADEKSTNHAMTDTTGKYKSLMTTPAYDITIEPFRSLRVNDTVLCYSNKNETKVSIIEPSSELYERYYMFGVFLAVFGSICCACSLCTWVALFSRSVSDSESHFDG</sequence>
<feature type="transmembrane region" description="Helical" evidence="2">
    <location>
        <begin position="341"/>
        <end position="366"/>
    </location>
</feature>
<name>A0A6A5BTK9_NAEFO</name>
<proteinExistence type="predicted"/>
<gene>
    <name evidence="3" type="ORF">FDP41_012080</name>
</gene>
<dbReference type="RefSeq" id="XP_044566136.1">
    <property type="nucleotide sequence ID" value="XM_044702560.1"/>
</dbReference>
<evidence type="ECO:0000256" key="1">
    <source>
        <dbReference type="SAM" id="MobiDB-lite"/>
    </source>
</evidence>
<dbReference type="GeneID" id="68119295"/>
<dbReference type="OrthoDB" id="10440920at2759"/>
<dbReference type="EMBL" id="VFQX01000013">
    <property type="protein sequence ID" value="KAF0981423.1"/>
    <property type="molecule type" value="Genomic_DNA"/>
</dbReference>
<dbReference type="VEuPathDB" id="AmoebaDB:NF0084220"/>
<feature type="transmembrane region" description="Helical" evidence="2">
    <location>
        <begin position="178"/>
        <end position="198"/>
    </location>
</feature>
<feature type="compositionally biased region" description="Low complexity" evidence="1">
    <location>
        <begin position="64"/>
        <end position="73"/>
    </location>
</feature>
<dbReference type="AlphaFoldDB" id="A0A6A5BTK9"/>
<dbReference type="Proteomes" id="UP000444721">
    <property type="component" value="Unassembled WGS sequence"/>
</dbReference>
<feature type="transmembrane region" description="Helical" evidence="2">
    <location>
        <begin position="138"/>
        <end position="166"/>
    </location>
</feature>
<keyword evidence="4" id="KW-1185">Reference proteome</keyword>
<keyword evidence="2" id="KW-0472">Membrane</keyword>
<feature type="compositionally biased region" description="Acidic residues" evidence="1">
    <location>
        <begin position="95"/>
        <end position="104"/>
    </location>
</feature>
<keyword evidence="2" id="KW-0812">Transmembrane</keyword>